<dbReference type="Proteomes" id="UP000076871">
    <property type="component" value="Unassembled WGS sequence"/>
</dbReference>
<evidence type="ECO:0000313" key="3">
    <source>
        <dbReference type="Proteomes" id="UP000076871"/>
    </source>
</evidence>
<feature type="compositionally biased region" description="Basic and acidic residues" evidence="1">
    <location>
        <begin position="401"/>
        <end position="412"/>
    </location>
</feature>
<protein>
    <submittedName>
        <fullName evidence="2">Uncharacterized protein</fullName>
    </submittedName>
</protein>
<name>A0A165CY62_9APHY</name>
<dbReference type="OrthoDB" id="3046685at2759"/>
<dbReference type="GeneID" id="63824251"/>
<sequence>MHLFEDDQLQGQLGVAMALADAQLGHLADWSRLLNFFGWHARPSHEQADNQTRPYSMPLPFGTTIPPYGLHATAASTPIWLPAGWYPLSVFLSVPHTTETEKREKKLMKNEVQSSHDARGSGDSVNGHAKSDLVDCTGWQCPSGNKMLQKCNAMTYHYNIERDGVVYGVWEHEGMHEHEHPLGEFLSKREQEALDDQTDFMRRVVKDAIDGTYAQSHKQWRKQDMLRRLKAIIPDYKIKLGPDDVILGASGLLLNLVVIEELATCKYVILHLSSIPEQALSACDDAIDTTAPLIFGHRIDYGATAHLNPGLSKKLHTIASLEVQAEGSLAHIQTSSGEAYIWPASEDPGLSEGPSYILTEITITERPRPRPRVCAKAQQQKLIVGREPDAQHVELEMALRAGDKHRWTDSDKSNGQPAKVRKIKGKTN</sequence>
<dbReference type="RefSeq" id="XP_040761466.1">
    <property type="nucleotide sequence ID" value="XM_040907222.1"/>
</dbReference>
<proteinExistence type="predicted"/>
<organism evidence="2 3">
    <name type="scientific">Laetiporus sulphureus 93-53</name>
    <dbReference type="NCBI Taxonomy" id="1314785"/>
    <lineage>
        <taxon>Eukaryota</taxon>
        <taxon>Fungi</taxon>
        <taxon>Dikarya</taxon>
        <taxon>Basidiomycota</taxon>
        <taxon>Agaricomycotina</taxon>
        <taxon>Agaricomycetes</taxon>
        <taxon>Polyporales</taxon>
        <taxon>Laetiporus</taxon>
    </lineage>
</organism>
<feature type="compositionally biased region" description="Basic and acidic residues" evidence="1">
    <location>
        <begin position="100"/>
        <end position="120"/>
    </location>
</feature>
<dbReference type="EMBL" id="KV427642">
    <property type="protein sequence ID" value="KZT03726.1"/>
    <property type="molecule type" value="Genomic_DNA"/>
</dbReference>
<reference evidence="2 3" key="1">
    <citation type="journal article" date="2016" name="Mol. Biol. Evol.">
        <title>Comparative Genomics of Early-Diverging Mushroom-Forming Fungi Provides Insights into the Origins of Lignocellulose Decay Capabilities.</title>
        <authorList>
            <person name="Nagy L.G."/>
            <person name="Riley R."/>
            <person name="Tritt A."/>
            <person name="Adam C."/>
            <person name="Daum C."/>
            <person name="Floudas D."/>
            <person name="Sun H."/>
            <person name="Yadav J.S."/>
            <person name="Pangilinan J."/>
            <person name="Larsson K.H."/>
            <person name="Matsuura K."/>
            <person name="Barry K."/>
            <person name="Labutti K."/>
            <person name="Kuo R."/>
            <person name="Ohm R.A."/>
            <person name="Bhattacharya S.S."/>
            <person name="Shirouzu T."/>
            <person name="Yoshinaga Y."/>
            <person name="Martin F.M."/>
            <person name="Grigoriev I.V."/>
            <person name="Hibbett D.S."/>
        </authorList>
    </citation>
    <scope>NUCLEOTIDE SEQUENCE [LARGE SCALE GENOMIC DNA]</scope>
    <source>
        <strain evidence="2 3">93-53</strain>
    </source>
</reference>
<dbReference type="InParanoid" id="A0A165CY62"/>
<accession>A0A165CY62</accession>
<dbReference type="AlphaFoldDB" id="A0A165CY62"/>
<feature type="compositionally biased region" description="Basic residues" evidence="1">
    <location>
        <begin position="419"/>
        <end position="428"/>
    </location>
</feature>
<feature type="region of interest" description="Disordered" evidence="1">
    <location>
        <begin position="100"/>
        <end position="126"/>
    </location>
</feature>
<gene>
    <name evidence="2" type="ORF">LAESUDRAFT_716096</name>
</gene>
<evidence type="ECO:0000256" key="1">
    <source>
        <dbReference type="SAM" id="MobiDB-lite"/>
    </source>
</evidence>
<evidence type="ECO:0000313" key="2">
    <source>
        <dbReference type="EMBL" id="KZT03726.1"/>
    </source>
</evidence>
<keyword evidence="3" id="KW-1185">Reference proteome</keyword>
<feature type="region of interest" description="Disordered" evidence="1">
    <location>
        <begin position="401"/>
        <end position="428"/>
    </location>
</feature>